<evidence type="ECO:0000313" key="11">
    <source>
        <dbReference type="Proteomes" id="UP001501358"/>
    </source>
</evidence>
<feature type="region of interest" description="Disordered" evidence="7">
    <location>
        <begin position="1"/>
        <end position="20"/>
    </location>
</feature>
<keyword evidence="10" id="KW-0645">Protease</keyword>
<comment type="caution">
    <text evidence="10">The sequence shown here is derived from an EMBL/GenBank/DDBJ whole genome shotgun (WGS) entry which is preliminary data.</text>
</comment>
<name>A0ABP5Y6V1_9ACTN</name>
<keyword evidence="4" id="KW-0378">Hydrolase</keyword>
<feature type="transmembrane region" description="Helical" evidence="8">
    <location>
        <begin position="138"/>
        <end position="157"/>
    </location>
</feature>
<dbReference type="GO" id="GO:0008233">
    <property type="term" value="F:peptidase activity"/>
    <property type="evidence" value="ECO:0007669"/>
    <property type="project" value="UniProtKB-KW"/>
</dbReference>
<evidence type="ECO:0000256" key="6">
    <source>
        <dbReference type="ARBA" id="ARBA00023136"/>
    </source>
</evidence>
<dbReference type="PANTHER" id="PTHR43731">
    <property type="entry name" value="RHOMBOID PROTEASE"/>
    <property type="match status" value="1"/>
</dbReference>
<dbReference type="InterPro" id="IPR035952">
    <property type="entry name" value="Rhomboid-like_sf"/>
</dbReference>
<evidence type="ECO:0000256" key="3">
    <source>
        <dbReference type="ARBA" id="ARBA00022692"/>
    </source>
</evidence>
<dbReference type="GO" id="GO:0006508">
    <property type="term" value="P:proteolysis"/>
    <property type="evidence" value="ECO:0007669"/>
    <property type="project" value="UniProtKB-KW"/>
</dbReference>
<protein>
    <submittedName>
        <fullName evidence="10">Rhomboid family intramembrane serine protease</fullName>
    </submittedName>
</protein>
<feature type="transmembrane region" description="Helical" evidence="8">
    <location>
        <begin position="243"/>
        <end position="262"/>
    </location>
</feature>
<evidence type="ECO:0000256" key="4">
    <source>
        <dbReference type="ARBA" id="ARBA00022801"/>
    </source>
</evidence>
<evidence type="ECO:0000256" key="5">
    <source>
        <dbReference type="ARBA" id="ARBA00022989"/>
    </source>
</evidence>
<dbReference type="EMBL" id="BAAATA010000004">
    <property type="protein sequence ID" value="GAA2475906.1"/>
    <property type="molecule type" value="Genomic_DNA"/>
</dbReference>
<keyword evidence="5 8" id="KW-1133">Transmembrane helix</keyword>
<comment type="similarity">
    <text evidence="2">Belongs to the peptidase S54 family.</text>
</comment>
<dbReference type="InterPro" id="IPR022764">
    <property type="entry name" value="Peptidase_S54_rhomboid_dom"/>
</dbReference>
<evidence type="ECO:0000256" key="7">
    <source>
        <dbReference type="SAM" id="MobiDB-lite"/>
    </source>
</evidence>
<feature type="compositionally biased region" description="Basic and acidic residues" evidence="7">
    <location>
        <begin position="1"/>
        <end position="11"/>
    </location>
</feature>
<dbReference type="InterPro" id="IPR050925">
    <property type="entry name" value="Rhomboid_protease_S54"/>
</dbReference>
<keyword evidence="6 8" id="KW-0472">Membrane</keyword>
<dbReference type="SUPFAM" id="SSF57845">
    <property type="entry name" value="B-box zinc-binding domain"/>
    <property type="match status" value="1"/>
</dbReference>
<sequence length="295" mass="31628">MVHEPESRPAPHEGAGPRACYRHPDRPAGVSCTRCDRPVCPDCMVEAPVGHQCPECVREGSRTVRRARTVFGGRPAENTRLVTMVLIGINLAVFLLVQAGGKPLLNDLLLVGRAWSGDGPVGVAEGPGQWYRLLTAVFLHWEITHIGFNMLSLYWLGPQLEASLGRARFLALYLLSGLGGAALSFLLAPPNSASLGASGAIFGLLGATVVMMRRMKYDLRPILILLALNLVFTFTWPNIDWRAHIGGLVTGAVVALGMMHAPRGAARPLVQWGTCAVVLLAIMGTVWAGTVQITG</sequence>
<dbReference type="PANTHER" id="PTHR43731:SF14">
    <property type="entry name" value="PRESENILIN-ASSOCIATED RHOMBOID-LIKE PROTEIN, MITOCHONDRIAL"/>
    <property type="match status" value="1"/>
</dbReference>
<feature type="transmembrane region" description="Helical" evidence="8">
    <location>
        <begin position="193"/>
        <end position="212"/>
    </location>
</feature>
<dbReference type="RefSeq" id="WP_344381885.1">
    <property type="nucleotide sequence ID" value="NZ_BAAATA010000004.1"/>
</dbReference>
<proteinExistence type="inferred from homology"/>
<feature type="domain" description="Peptidase S54 rhomboid" evidence="9">
    <location>
        <begin position="128"/>
        <end position="258"/>
    </location>
</feature>
<dbReference type="Pfam" id="PF01694">
    <property type="entry name" value="Rhomboid"/>
    <property type="match status" value="1"/>
</dbReference>
<evidence type="ECO:0000313" key="10">
    <source>
        <dbReference type="EMBL" id="GAA2475906.1"/>
    </source>
</evidence>
<keyword evidence="11" id="KW-1185">Reference proteome</keyword>
<organism evidence="10 11">
    <name type="scientific">Streptomyces thermolineatus</name>
    <dbReference type="NCBI Taxonomy" id="44033"/>
    <lineage>
        <taxon>Bacteria</taxon>
        <taxon>Bacillati</taxon>
        <taxon>Actinomycetota</taxon>
        <taxon>Actinomycetes</taxon>
        <taxon>Kitasatosporales</taxon>
        <taxon>Streptomycetaceae</taxon>
        <taxon>Streptomyces</taxon>
    </lineage>
</organism>
<dbReference type="Proteomes" id="UP001501358">
    <property type="component" value="Unassembled WGS sequence"/>
</dbReference>
<feature type="transmembrane region" description="Helical" evidence="8">
    <location>
        <begin position="269"/>
        <end position="289"/>
    </location>
</feature>
<evidence type="ECO:0000256" key="8">
    <source>
        <dbReference type="SAM" id="Phobius"/>
    </source>
</evidence>
<feature type="transmembrane region" description="Helical" evidence="8">
    <location>
        <begin position="219"/>
        <end position="237"/>
    </location>
</feature>
<keyword evidence="3 8" id="KW-0812">Transmembrane</keyword>
<feature type="transmembrane region" description="Helical" evidence="8">
    <location>
        <begin position="81"/>
        <end position="101"/>
    </location>
</feature>
<reference evidence="11" key="1">
    <citation type="journal article" date="2019" name="Int. J. Syst. Evol. Microbiol.">
        <title>The Global Catalogue of Microorganisms (GCM) 10K type strain sequencing project: providing services to taxonomists for standard genome sequencing and annotation.</title>
        <authorList>
            <consortium name="The Broad Institute Genomics Platform"/>
            <consortium name="The Broad Institute Genome Sequencing Center for Infectious Disease"/>
            <person name="Wu L."/>
            <person name="Ma J."/>
        </authorList>
    </citation>
    <scope>NUCLEOTIDE SEQUENCE [LARGE SCALE GENOMIC DNA]</scope>
    <source>
        <strain evidence="11">JCM 6307</strain>
    </source>
</reference>
<dbReference type="SUPFAM" id="SSF144091">
    <property type="entry name" value="Rhomboid-like"/>
    <property type="match status" value="1"/>
</dbReference>
<evidence type="ECO:0000256" key="2">
    <source>
        <dbReference type="ARBA" id="ARBA00009045"/>
    </source>
</evidence>
<comment type="subcellular location">
    <subcellularLocation>
        <location evidence="1">Membrane</location>
        <topology evidence="1">Multi-pass membrane protein</topology>
    </subcellularLocation>
</comment>
<evidence type="ECO:0000256" key="1">
    <source>
        <dbReference type="ARBA" id="ARBA00004141"/>
    </source>
</evidence>
<accession>A0ABP5Y6V1</accession>
<feature type="transmembrane region" description="Helical" evidence="8">
    <location>
        <begin position="169"/>
        <end position="187"/>
    </location>
</feature>
<dbReference type="Gene3D" id="1.20.1540.10">
    <property type="entry name" value="Rhomboid-like"/>
    <property type="match status" value="1"/>
</dbReference>
<evidence type="ECO:0000259" key="9">
    <source>
        <dbReference type="Pfam" id="PF01694"/>
    </source>
</evidence>
<gene>
    <name evidence="10" type="ORF">GCM10010406_10020</name>
</gene>